<evidence type="ECO:0000313" key="4">
    <source>
        <dbReference type="Proteomes" id="UP001500124"/>
    </source>
</evidence>
<protein>
    <submittedName>
        <fullName evidence="3">TIGR03668 family PPOX class F420-dependent oxidoreductase</fullName>
    </submittedName>
</protein>
<proteinExistence type="predicted"/>
<dbReference type="EMBL" id="BAABKC010000128">
    <property type="protein sequence ID" value="GAA5078039.1"/>
    <property type="molecule type" value="Genomic_DNA"/>
</dbReference>
<feature type="domain" description="Pyridoxamine 5'-phosphate oxidase N-terminal" evidence="2">
    <location>
        <begin position="7"/>
        <end position="154"/>
    </location>
</feature>
<evidence type="ECO:0000256" key="1">
    <source>
        <dbReference type="ARBA" id="ARBA00023002"/>
    </source>
</evidence>
<sequence>MPRMDAEQARRRFAAARVARLATVDPAGHPRLVPVVFAVYAADDGFGGYGGGYGLVTAVDHKPKRTPRLARLCDIGANPAVCLLADAYDEDWDRLWWARADGTARVVAPDAPDPGDRERCAAARARLCGKYPQYRAAPPGGPVIDVAVHRWSGWRAAGPDG</sequence>
<dbReference type="InterPro" id="IPR052019">
    <property type="entry name" value="F420H2_bilvrd_red/Heme_oxyg"/>
</dbReference>
<reference evidence="4" key="1">
    <citation type="journal article" date="2019" name="Int. J. Syst. Evol. Microbiol.">
        <title>The Global Catalogue of Microorganisms (GCM) 10K type strain sequencing project: providing services to taxonomists for standard genome sequencing and annotation.</title>
        <authorList>
            <consortium name="The Broad Institute Genomics Platform"/>
            <consortium name="The Broad Institute Genome Sequencing Center for Infectious Disease"/>
            <person name="Wu L."/>
            <person name="Ma J."/>
        </authorList>
    </citation>
    <scope>NUCLEOTIDE SEQUENCE [LARGE SCALE GENOMIC DNA]</scope>
    <source>
        <strain evidence="4">JCM 18410</strain>
    </source>
</reference>
<accession>A0ABP9LH45</accession>
<dbReference type="PANTHER" id="PTHR35176">
    <property type="entry name" value="HEME OXYGENASE HI_0854-RELATED"/>
    <property type="match status" value="1"/>
</dbReference>
<organism evidence="3 4">
    <name type="scientific">Streptomyces similanensis</name>
    <dbReference type="NCBI Taxonomy" id="1274988"/>
    <lineage>
        <taxon>Bacteria</taxon>
        <taxon>Bacillati</taxon>
        <taxon>Actinomycetota</taxon>
        <taxon>Actinomycetes</taxon>
        <taxon>Kitasatosporales</taxon>
        <taxon>Streptomycetaceae</taxon>
        <taxon>Streptomyces</taxon>
    </lineage>
</organism>
<keyword evidence="1" id="KW-0560">Oxidoreductase</keyword>
<gene>
    <name evidence="3" type="ORF">GCM10023336_69250</name>
</gene>
<keyword evidence="4" id="KW-1185">Reference proteome</keyword>
<comment type="caution">
    <text evidence="3">The sequence shown here is derived from an EMBL/GenBank/DDBJ whole genome shotgun (WGS) entry which is preliminary data.</text>
</comment>
<dbReference type="Gene3D" id="2.30.110.10">
    <property type="entry name" value="Electron Transport, Fmn-binding Protein, Chain A"/>
    <property type="match status" value="1"/>
</dbReference>
<dbReference type="InterPro" id="IPR011576">
    <property type="entry name" value="Pyridox_Oxase_N"/>
</dbReference>
<evidence type="ECO:0000259" key="2">
    <source>
        <dbReference type="Pfam" id="PF01243"/>
    </source>
</evidence>
<dbReference type="RefSeq" id="WP_345671988.1">
    <property type="nucleotide sequence ID" value="NZ_BAABKC010000128.1"/>
</dbReference>
<dbReference type="SUPFAM" id="SSF50475">
    <property type="entry name" value="FMN-binding split barrel"/>
    <property type="match status" value="1"/>
</dbReference>
<dbReference type="Pfam" id="PF01243">
    <property type="entry name" value="PNPOx_N"/>
    <property type="match status" value="1"/>
</dbReference>
<dbReference type="InterPro" id="IPR012349">
    <property type="entry name" value="Split_barrel_FMN-bd"/>
</dbReference>
<evidence type="ECO:0000313" key="3">
    <source>
        <dbReference type="EMBL" id="GAA5078039.1"/>
    </source>
</evidence>
<dbReference type="NCBIfam" id="TIGR03668">
    <property type="entry name" value="Rv0121_F420"/>
    <property type="match status" value="1"/>
</dbReference>
<dbReference type="InterPro" id="IPR019967">
    <property type="entry name" value="F420-dep_enz_PPOX_Rv0121"/>
</dbReference>
<name>A0ABP9LH45_9ACTN</name>
<dbReference type="Proteomes" id="UP001500124">
    <property type="component" value="Unassembled WGS sequence"/>
</dbReference>
<dbReference type="PANTHER" id="PTHR35176:SF2">
    <property type="entry name" value="F420H(2)-DEPENDENT REDUCTASE RV1155"/>
    <property type="match status" value="1"/>
</dbReference>